<sequence length="56" mass="6588">MASKWVPGQGFFLVQHSGPIDRAQNRKNLETLEIRLQEAEKKNWGFKSVKNEIRFE</sequence>
<dbReference type="RefSeq" id="WP_170122319.1">
    <property type="nucleotide sequence ID" value="NZ_QKZI01000001.1"/>
</dbReference>
<evidence type="ECO:0000313" key="2">
    <source>
        <dbReference type="Proteomes" id="UP000248646"/>
    </source>
</evidence>
<reference evidence="1 2" key="1">
    <citation type="submission" date="2018-06" db="EMBL/GenBank/DDBJ databases">
        <title>Genomic Encyclopedia of Type Strains, Phase IV (KMG-IV): sequencing the most valuable type-strain genomes for metagenomic binning, comparative biology and taxonomic classification.</title>
        <authorList>
            <person name="Goeker M."/>
        </authorList>
    </citation>
    <scope>NUCLEOTIDE SEQUENCE [LARGE SCALE GENOMIC DNA]</scope>
    <source>
        <strain evidence="1 2">DSM 5</strain>
    </source>
</reference>
<keyword evidence="2" id="KW-1185">Reference proteome</keyword>
<dbReference type="EMBL" id="QKZI01000001">
    <property type="protein sequence ID" value="PZX07930.1"/>
    <property type="molecule type" value="Genomic_DNA"/>
</dbReference>
<accession>A0A2W7MMC9</accession>
<proteinExistence type="predicted"/>
<gene>
    <name evidence="1" type="ORF">C7437_1011052</name>
</gene>
<evidence type="ECO:0000313" key="1">
    <source>
        <dbReference type="EMBL" id="PZX07930.1"/>
    </source>
</evidence>
<protein>
    <submittedName>
        <fullName evidence="1">Uncharacterized protein</fullName>
    </submittedName>
</protein>
<comment type="caution">
    <text evidence="1">The sequence shown here is derived from an EMBL/GenBank/DDBJ whole genome shotgun (WGS) entry which is preliminary data.</text>
</comment>
<name>A0A2W7MMC9_9BACI</name>
<organism evidence="1 2">
    <name type="scientific">Psychrobacillus insolitus</name>
    <dbReference type="NCBI Taxonomy" id="1461"/>
    <lineage>
        <taxon>Bacteria</taxon>
        <taxon>Bacillati</taxon>
        <taxon>Bacillota</taxon>
        <taxon>Bacilli</taxon>
        <taxon>Bacillales</taxon>
        <taxon>Bacillaceae</taxon>
        <taxon>Psychrobacillus</taxon>
    </lineage>
</organism>
<dbReference type="Proteomes" id="UP000248646">
    <property type="component" value="Unassembled WGS sequence"/>
</dbReference>
<dbReference type="AlphaFoldDB" id="A0A2W7MMC9"/>